<name>A0A4P2VKY6_FLUSA</name>
<reference evidence="1 2" key="1">
    <citation type="submission" date="2018-12" db="EMBL/GenBank/DDBJ databases">
        <title>Rubrispira sanarue gen. nov., sp., nov., a member of the order Silvanigrellales, isolated from a brackish lake in Hamamatsu Japan.</title>
        <authorList>
            <person name="Maejima Y."/>
            <person name="Iino T."/>
            <person name="Muraguchi Y."/>
            <person name="Fukuda K."/>
            <person name="Nojiri H."/>
            <person name="Ohkuma M."/>
            <person name="Moriuchi R."/>
            <person name="Dohra H."/>
            <person name="Kimbara K."/>
            <person name="Shintani M."/>
        </authorList>
    </citation>
    <scope>NUCLEOTIDE SEQUENCE [LARGE SCALE GENOMIC DNA]</scope>
    <source>
        <strain evidence="1 2">RF1110005</strain>
    </source>
</reference>
<evidence type="ECO:0000313" key="2">
    <source>
        <dbReference type="Proteomes" id="UP000291236"/>
    </source>
</evidence>
<evidence type="ECO:0000313" key="1">
    <source>
        <dbReference type="EMBL" id="BBH53298.1"/>
    </source>
</evidence>
<protein>
    <submittedName>
        <fullName evidence="1">Uncharacterized protein</fullName>
    </submittedName>
</protein>
<accession>A0A4P2VKY6</accession>
<dbReference type="EMBL" id="AP019368">
    <property type="protein sequence ID" value="BBH53298.1"/>
    <property type="molecule type" value="Genomic_DNA"/>
</dbReference>
<keyword evidence="2" id="KW-1185">Reference proteome</keyword>
<sequence length="59" mass="6626">MHVEAALTALYFNIDLNIPIPKSNDIPDSFLLRCMNLQGISSTTIREHFLASFVDSLCK</sequence>
<dbReference type="KEGG" id="sbf:JCM31447_17410"/>
<dbReference type="AlphaFoldDB" id="A0A4P2VKY6"/>
<dbReference type="Proteomes" id="UP000291236">
    <property type="component" value="Chromosome"/>
</dbReference>
<gene>
    <name evidence="1" type="ORF">JCM31447_17410</name>
</gene>
<organism evidence="1 2">
    <name type="scientific">Fluviispira sanaruensis</name>
    <dbReference type="NCBI Taxonomy" id="2493639"/>
    <lineage>
        <taxon>Bacteria</taxon>
        <taxon>Pseudomonadati</taxon>
        <taxon>Bdellovibrionota</taxon>
        <taxon>Oligoflexia</taxon>
        <taxon>Silvanigrellales</taxon>
        <taxon>Silvanigrellaceae</taxon>
        <taxon>Fluviispira</taxon>
    </lineage>
</organism>
<proteinExistence type="predicted"/>